<feature type="transmembrane region" description="Helical" evidence="1">
    <location>
        <begin position="87"/>
        <end position="107"/>
    </location>
</feature>
<dbReference type="PANTHER" id="PTHR40465:SF1">
    <property type="entry name" value="DUF6534 DOMAIN-CONTAINING PROTEIN"/>
    <property type="match status" value="1"/>
</dbReference>
<feature type="transmembrane region" description="Helical" evidence="1">
    <location>
        <begin position="12"/>
        <end position="39"/>
    </location>
</feature>
<dbReference type="EMBL" id="HE797163">
    <property type="protein sequence ID" value="CCM04663.1"/>
    <property type="molecule type" value="Genomic_DNA"/>
</dbReference>
<accession>J4GCP0</accession>
<dbReference type="PANTHER" id="PTHR40465">
    <property type="entry name" value="CHROMOSOME 1, WHOLE GENOME SHOTGUN SEQUENCE"/>
    <property type="match status" value="1"/>
</dbReference>
<feature type="transmembrane region" description="Helical" evidence="1">
    <location>
        <begin position="132"/>
        <end position="155"/>
    </location>
</feature>
<keyword evidence="1" id="KW-0812">Transmembrane</keyword>
<dbReference type="RefSeq" id="XP_012183946.1">
    <property type="nucleotide sequence ID" value="XM_012328556.1"/>
</dbReference>
<dbReference type="OrthoDB" id="3270417at2759"/>
<proteinExistence type="predicted"/>
<dbReference type="GeneID" id="24099574"/>
<protein>
    <submittedName>
        <fullName evidence="2">Uncharacterized protein</fullName>
    </submittedName>
</protein>
<feature type="transmembrane region" description="Helical" evidence="1">
    <location>
        <begin position="51"/>
        <end position="75"/>
    </location>
</feature>
<evidence type="ECO:0000313" key="3">
    <source>
        <dbReference type="Proteomes" id="UP000006352"/>
    </source>
</evidence>
<dbReference type="AlphaFoldDB" id="J4GCP0"/>
<evidence type="ECO:0000313" key="2">
    <source>
        <dbReference type="EMBL" id="CCM04663.1"/>
    </source>
</evidence>
<keyword evidence="3" id="KW-1185">Reference proteome</keyword>
<evidence type="ECO:0000256" key="1">
    <source>
        <dbReference type="SAM" id="Phobius"/>
    </source>
</evidence>
<reference evidence="2 3" key="1">
    <citation type="journal article" date="2012" name="Appl. Environ. Microbiol.">
        <title>Short-read sequencing for genomic analysis of the brown rot fungus Fibroporia radiculosa.</title>
        <authorList>
            <person name="Tang J.D."/>
            <person name="Perkins A.D."/>
            <person name="Sonstegard T.S."/>
            <person name="Schroeder S.G."/>
            <person name="Burgess S.C."/>
            <person name="Diehl S.V."/>
        </authorList>
    </citation>
    <scope>NUCLEOTIDE SEQUENCE [LARGE SCALE GENOMIC DNA]</scope>
    <source>
        <strain evidence="2 3">TFFH 294</strain>
    </source>
</reference>
<keyword evidence="1" id="KW-1133">Transmembrane helix</keyword>
<name>J4GCP0_9APHY</name>
<dbReference type="InParanoid" id="J4GCP0"/>
<sequence>MSLIGPPSIEELIGGLAVSIDIAILLYGIVTAQAYFYWWTSQEDSKLLRSLVASVWFLETMHTLFCIHMAYYYTIISFGDMNGVRQIVWSAAATGFIEVLIVGWPFYLANLDVESKICGSDLHTDSLVRKSMAYIINTGALTMCVTMAIIATFWAPALRNSLNFAGLVEIQSKREHSSDLAISFTDMLQKFMRTP</sequence>
<dbReference type="Proteomes" id="UP000006352">
    <property type="component" value="Unassembled WGS sequence"/>
</dbReference>
<organism evidence="2 3">
    <name type="scientific">Fibroporia radiculosa</name>
    <dbReference type="NCBI Taxonomy" id="599839"/>
    <lineage>
        <taxon>Eukaryota</taxon>
        <taxon>Fungi</taxon>
        <taxon>Dikarya</taxon>
        <taxon>Basidiomycota</taxon>
        <taxon>Agaricomycotina</taxon>
        <taxon>Agaricomycetes</taxon>
        <taxon>Polyporales</taxon>
        <taxon>Fibroporiaceae</taxon>
        <taxon>Fibroporia</taxon>
    </lineage>
</organism>
<keyword evidence="1" id="KW-0472">Membrane</keyword>
<dbReference type="HOGENOM" id="CLU_1475189_0_0_1"/>
<gene>
    <name evidence="2" type="ORF">FIBRA_06847</name>
</gene>